<sequence length="54" mass="5466">MTAVIPSAAHRRGRAVAALPVLAGVTTLAPAARATASALTRSFKAPVGWRPSLT</sequence>
<gene>
    <name evidence="1" type="ORF">BVIRIDIS_14600</name>
</gene>
<keyword evidence="2" id="KW-1185">Reference proteome</keyword>
<dbReference type="KEGG" id="bvr:BVIR_2015"/>
<dbReference type="Proteomes" id="UP000065734">
    <property type="component" value="Chromosome I"/>
</dbReference>
<proteinExistence type="predicted"/>
<reference evidence="2" key="1">
    <citation type="journal article" date="2016" name="Genome Announc.">
        <title>Revised genome sequence of the purple photosynthetic bacterium Blastochloris viridis.</title>
        <authorList>
            <person name="Liu L.N."/>
            <person name="Faulkner M."/>
            <person name="Liu X."/>
            <person name="Huang F."/>
            <person name="Darby A.C."/>
            <person name="Hall N."/>
        </authorList>
    </citation>
    <scope>NUCLEOTIDE SEQUENCE [LARGE SCALE GENOMIC DNA]</scope>
    <source>
        <strain evidence="2">ATCC 19567 / DSM 133 / F</strain>
    </source>
</reference>
<accession>A0A0P0JKL9</accession>
<evidence type="ECO:0000313" key="2">
    <source>
        <dbReference type="Proteomes" id="UP000065734"/>
    </source>
</evidence>
<organism evidence="1 2">
    <name type="scientific">Blastochloris viridis</name>
    <name type="common">Rhodopseudomonas viridis</name>
    <dbReference type="NCBI Taxonomy" id="1079"/>
    <lineage>
        <taxon>Bacteria</taxon>
        <taxon>Pseudomonadati</taxon>
        <taxon>Pseudomonadota</taxon>
        <taxon>Alphaproteobacteria</taxon>
        <taxon>Hyphomicrobiales</taxon>
        <taxon>Blastochloridaceae</taxon>
        <taxon>Blastochloris</taxon>
    </lineage>
</organism>
<protein>
    <submittedName>
        <fullName evidence="1">Uncharacterized protein</fullName>
    </submittedName>
</protein>
<dbReference type="EMBL" id="LN907867">
    <property type="protein sequence ID" value="CUU42448.1"/>
    <property type="molecule type" value="Genomic_DNA"/>
</dbReference>
<dbReference type="STRING" id="1079.BVIR_2015"/>
<name>A0A0P0JKL9_BLAVI</name>
<dbReference type="AlphaFoldDB" id="A0A0P0JKL9"/>
<evidence type="ECO:0000313" key="1">
    <source>
        <dbReference type="EMBL" id="CUU42448.1"/>
    </source>
</evidence>